<dbReference type="EMBL" id="JBHSGF010000005">
    <property type="protein sequence ID" value="MFC4555222.1"/>
    <property type="molecule type" value="Genomic_DNA"/>
</dbReference>
<dbReference type="Proteomes" id="UP001595955">
    <property type="component" value="Unassembled WGS sequence"/>
</dbReference>
<gene>
    <name evidence="7" type="ORF">ACFO3F_08160</name>
</gene>
<evidence type="ECO:0000256" key="1">
    <source>
        <dbReference type="ARBA" id="ARBA00011028"/>
    </source>
</evidence>
<evidence type="ECO:0000256" key="4">
    <source>
        <dbReference type="SAM" id="Coils"/>
    </source>
</evidence>
<feature type="region of interest" description="Disordered" evidence="5">
    <location>
        <begin position="126"/>
        <end position="147"/>
    </location>
</feature>
<feature type="signal peptide" evidence="6">
    <location>
        <begin position="1"/>
        <end position="23"/>
    </location>
</feature>
<keyword evidence="8" id="KW-1185">Reference proteome</keyword>
<dbReference type="InterPro" id="IPR006127">
    <property type="entry name" value="ZnuA-like"/>
</dbReference>
<sequence length="320" mass="33169">MRTMFIRRATATAAATAAVVALAGCGANESGGSAGASGGDTTLEVVTSVYPLQFVAERVGGEYVDVASLLPAQGDAHNVELSPREVADLEAADLVVTVSGLQPAVDDAVAVAGLTAYDAADDADLHPADELGHTDDTDEITEHDHDHGSVDPHFWLDPERLATVTGALAEELAALDPDHADTFRANAAALEEELTALEEEYRTGLAACPSETIVVAHEAYGYLADRYGLHQEGVAGIDPETEPSPARLAEIGDIVEDEGVSTIFVESAVAPAVSEALAEDLGVSTAVLDPLEVQQDPDADYLDVMRANLDALRTALGCAA</sequence>
<dbReference type="SUPFAM" id="SSF53807">
    <property type="entry name" value="Helical backbone' metal receptor"/>
    <property type="match status" value="1"/>
</dbReference>
<dbReference type="PROSITE" id="PS51257">
    <property type="entry name" value="PROKAR_LIPOPROTEIN"/>
    <property type="match status" value="1"/>
</dbReference>
<evidence type="ECO:0000256" key="6">
    <source>
        <dbReference type="SAM" id="SignalP"/>
    </source>
</evidence>
<dbReference type="Gene3D" id="3.40.50.1980">
    <property type="entry name" value="Nitrogenase molybdenum iron protein domain"/>
    <property type="match status" value="2"/>
</dbReference>
<protein>
    <submittedName>
        <fullName evidence="7">Metal ABC transporter substrate-binding protein</fullName>
    </submittedName>
</protein>
<evidence type="ECO:0000313" key="7">
    <source>
        <dbReference type="EMBL" id="MFC4555222.1"/>
    </source>
</evidence>
<organism evidence="7 8">
    <name type="scientific">Georgenia faecalis</name>
    <dbReference type="NCBI Taxonomy" id="2483799"/>
    <lineage>
        <taxon>Bacteria</taxon>
        <taxon>Bacillati</taxon>
        <taxon>Actinomycetota</taxon>
        <taxon>Actinomycetes</taxon>
        <taxon>Micrococcales</taxon>
        <taxon>Bogoriellaceae</taxon>
        <taxon>Georgenia</taxon>
    </lineage>
</organism>
<feature type="chain" id="PRO_5045927559" evidence="6">
    <location>
        <begin position="24"/>
        <end position="320"/>
    </location>
</feature>
<evidence type="ECO:0000256" key="2">
    <source>
        <dbReference type="ARBA" id="ARBA00022448"/>
    </source>
</evidence>
<reference evidence="8" key="1">
    <citation type="journal article" date="2019" name="Int. J. Syst. Evol. Microbiol.">
        <title>The Global Catalogue of Microorganisms (GCM) 10K type strain sequencing project: providing services to taxonomists for standard genome sequencing and annotation.</title>
        <authorList>
            <consortium name="The Broad Institute Genomics Platform"/>
            <consortium name="The Broad Institute Genome Sequencing Center for Infectious Disease"/>
            <person name="Wu L."/>
            <person name="Ma J."/>
        </authorList>
    </citation>
    <scope>NUCLEOTIDE SEQUENCE [LARGE SCALE GENOMIC DNA]</scope>
    <source>
        <strain evidence="8">JCM 3369</strain>
    </source>
</reference>
<dbReference type="InterPro" id="IPR050492">
    <property type="entry name" value="Bact_metal-bind_prot9"/>
</dbReference>
<evidence type="ECO:0000256" key="3">
    <source>
        <dbReference type="ARBA" id="ARBA00022729"/>
    </source>
</evidence>
<keyword evidence="3 6" id="KW-0732">Signal</keyword>
<dbReference type="PANTHER" id="PTHR42953">
    <property type="entry name" value="HIGH-AFFINITY ZINC UPTAKE SYSTEM PROTEIN ZNUA-RELATED"/>
    <property type="match status" value="1"/>
</dbReference>
<dbReference type="RefSeq" id="WP_244925365.1">
    <property type="nucleotide sequence ID" value="NZ_CP033325.1"/>
</dbReference>
<feature type="coiled-coil region" evidence="4">
    <location>
        <begin position="180"/>
        <end position="207"/>
    </location>
</feature>
<evidence type="ECO:0000256" key="5">
    <source>
        <dbReference type="SAM" id="MobiDB-lite"/>
    </source>
</evidence>
<dbReference type="Pfam" id="PF01297">
    <property type="entry name" value="ZnuA"/>
    <property type="match status" value="1"/>
</dbReference>
<dbReference type="PANTHER" id="PTHR42953:SF3">
    <property type="entry name" value="HIGH-AFFINITY ZINC UPTAKE SYSTEM PROTEIN ZNUA"/>
    <property type="match status" value="1"/>
</dbReference>
<comment type="similarity">
    <text evidence="1">Belongs to the bacterial solute-binding protein 9 family.</text>
</comment>
<accession>A0ABV9DA07</accession>
<keyword evidence="2" id="KW-0813">Transport</keyword>
<proteinExistence type="inferred from homology"/>
<name>A0ABV9DA07_9MICO</name>
<keyword evidence="4" id="KW-0175">Coiled coil</keyword>
<comment type="caution">
    <text evidence="7">The sequence shown here is derived from an EMBL/GenBank/DDBJ whole genome shotgun (WGS) entry which is preliminary data.</text>
</comment>
<evidence type="ECO:0000313" key="8">
    <source>
        <dbReference type="Proteomes" id="UP001595955"/>
    </source>
</evidence>